<evidence type="ECO:0000313" key="2">
    <source>
        <dbReference type="EMBL" id="KAJ4777769.1"/>
    </source>
</evidence>
<dbReference type="PANTHER" id="PTHR47382:SF3">
    <property type="entry name" value="ADENINE NUCLEOTIDE ALPHA HYDROLASES-LIKE SUPERFAMILY PROTEIN"/>
    <property type="match status" value="1"/>
</dbReference>
<comment type="caution">
    <text evidence="2">The sequence shown here is derived from an EMBL/GenBank/DDBJ whole genome shotgun (WGS) entry which is preliminary data.</text>
</comment>
<sequence>MDQSDQVEAKIYVALPERLKEGKYTLSWVLNHFSSDSIKIIITHVHKPSQKIPISNVSMLSFSQHQVNSYRKEEREKAEKHLNDYISQCTKAKFKAEKLTSVSDDVAHRLVELISLHGMCNLVMGAASDRRAAISPQNVIPRRSNFDVPNLHGGTVSRSPPRSPIRPSRMHSDNYSNDFSEGTMRSDAASSIASEDVSSNSDLLSMNKDDDFEVRSLHEPRMDSQVSTQEQGTIADVCAKLQAALADEIKYRAQLNEEICKREKAEMDLVSLIQKVSICIQTSLKLLL</sequence>
<evidence type="ECO:0000256" key="1">
    <source>
        <dbReference type="SAM" id="MobiDB-lite"/>
    </source>
</evidence>
<protein>
    <submittedName>
        <fullName evidence="2">U-box domain-containing protein</fullName>
    </submittedName>
</protein>
<accession>A0AAV8EBQ6</accession>
<organism evidence="2 3">
    <name type="scientific">Rhynchospora pubera</name>
    <dbReference type="NCBI Taxonomy" id="906938"/>
    <lineage>
        <taxon>Eukaryota</taxon>
        <taxon>Viridiplantae</taxon>
        <taxon>Streptophyta</taxon>
        <taxon>Embryophyta</taxon>
        <taxon>Tracheophyta</taxon>
        <taxon>Spermatophyta</taxon>
        <taxon>Magnoliopsida</taxon>
        <taxon>Liliopsida</taxon>
        <taxon>Poales</taxon>
        <taxon>Cyperaceae</taxon>
        <taxon>Cyperoideae</taxon>
        <taxon>Rhynchosporeae</taxon>
        <taxon>Rhynchospora</taxon>
    </lineage>
</organism>
<keyword evidence="3" id="KW-1185">Reference proteome</keyword>
<name>A0AAV8EBQ6_9POAL</name>
<gene>
    <name evidence="2" type="ORF">LUZ62_062026</name>
</gene>
<proteinExistence type="predicted"/>
<feature type="region of interest" description="Disordered" evidence="1">
    <location>
        <begin position="144"/>
        <end position="205"/>
    </location>
</feature>
<dbReference type="Proteomes" id="UP001140206">
    <property type="component" value="Chromosome 3"/>
</dbReference>
<dbReference type="Gene3D" id="3.40.50.620">
    <property type="entry name" value="HUPs"/>
    <property type="match status" value="1"/>
</dbReference>
<reference evidence="2" key="1">
    <citation type="submission" date="2022-08" db="EMBL/GenBank/DDBJ databases">
        <authorList>
            <person name="Marques A."/>
        </authorList>
    </citation>
    <scope>NUCLEOTIDE SEQUENCE</scope>
    <source>
        <strain evidence="2">RhyPub2mFocal</strain>
        <tissue evidence="2">Leaves</tissue>
    </source>
</reference>
<dbReference type="EMBL" id="JAMFTS010000003">
    <property type="protein sequence ID" value="KAJ4777769.1"/>
    <property type="molecule type" value="Genomic_DNA"/>
</dbReference>
<dbReference type="PANTHER" id="PTHR47382">
    <property type="entry name" value="U-BOX DOMAIN-CONTAINING PROTEIN 52-LIKE"/>
    <property type="match status" value="1"/>
</dbReference>
<feature type="compositionally biased region" description="Polar residues" evidence="1">
    <location>
        <begin position="188"/>
        <end position="204"/>
    </location>
</feature>
<dbReference type="SUPFAM" id="SSF52402">
    <property type="entry name" value="Adenine nucleotide alpha hydrolases-like"/>
    <property type="match status" value="1"/>
</dbReference>
<dbReference type="AlphaFoldDB" id="A0AAV8EBQ6"/>
<evidence type="ECO:0000313" key="3">
    <source>
        <dbReference type="Proteomes" id="UP001140206"/>
    </source>
</evidence>
<dbReference type="InterPro" id="IPR014729">
    <property type="entry name" value="Rossmann-like_a/b/a_fold"/>
</dbReference>